<keyword evidence="5 7" id="KW-1133">Transmembrane helix</keyword>
<feature type="domain" description="Major facilitator superfamily (MFS) profile" evidence="8">
    <location>
        <begin position="22"/>
        <end position="402"/>
    </location>
</feature>
<keyword evidence="6 7" id="KW-0472">Membrane</keyword>
<dbReference type="AlphaFoldDB" id="A0A401IKQ8"/>
<dbReference type="InterPro" id="IPR020846">
    <property type="entry name" value="MFS_dom"/>
</dbReference>
<feature type="transmembrane region" description="Helical" evidence="7">
    <location>
        <begin position="223"/>
        <end position="243"/>
    </location>
</feature>
<comment type="caution">
    <text evidence="9">The sequence shown here is derived from an EMBL/GenBank/DDBJ whole genome shotgun (WGS) entry which is preliminary data.</text>
</comment>
<evidence type="ECO:0000256" key="4">
    <source>
        <dbReference type="ARBA" id="ARBA00022692"/>
    </source>
</evidence>
<feature type="transmembrane region" description="Helical" evidence="7">
    <location>
        <begin position="380"/>
        <end position="399"/>
    </location>
</feature>
<dbReference type="PRINTS" id="PR01035">
    <property type="entry name" value="TCRTETA"/>
</dbReference>
<comment type="similarity">
    <text evidence="2">Belongs to the major facilitator superfamily. TCR/Tet family.</text>
</comment>
<sequence>MINQQDVSQRLKSSIKIYRDANLQLIIGITLMAVLGSSSIGPTLPSLAEEFQVSPENIGWVITVFVIPIAIGTPISGILADRYGRKQILVPALLLFAIAGMVCSLAANFRTLIEFRFLQGVGAAPLESLALTLISDLYRGKLLTAAMAFNATSIGLSLAIYPLISGGLTTWGWRYPFLLPLMAVPLSFFVLFFLRIPHRPQSETFELKSYLGNIWNSINNRQVIGLLIAVVALFILLFGPYFTYIPLLADAQLGASHFVIGIILASMALSLAFVSSQLGLFARFLSEVTLIKASFIVYATALIITPLIHNIWLLFLPSILFGLAHGMVFPSTQALLGELAPQEYRAGFMAVNATVLSLGQALGPILAGGMFTIWGMQGVFYSSAIFALTVLIFLNFLLIRLRTSQ</sequence>
<dbReference type="PROSITE" id="PS50850">
    <property type="entry name" value="MFS"/>
    <property type="match status" value="1"/>
</dbReference>
<evidence type="ECO:0000256" key="1">
    <source>
        <dbReference type="ARBA" id="ARBA00004651"/>
    </source>
</evidence>
<dbReference type="InterPro" id="IPR011701">
    <property type="entry name" value="MFS"/>
</dbReference>
<dbReference type="RefSeq" id="WP_124973039.1">
    <property type="nucleotide sequence ID" value="NZ_BDQK01000013.1"/>
</dbReference>
<evidence type="ECO:0000256" key="6">
    <source>
        <dbReference type="ARBA" id="ARBA00023136"/>
    </source>
</evidence>
<dbReference type="InterPro" id="IPR001958">
    <property type="entry name" value="Tet-R_TetA/multi-R_MdtG-like"/>
</dbReference>
<proteinExistence type="inferred from homology"/>
<dbReference type="InterPro" id="IPR005829">
    <property type="entry name" value="Sugar_transporter_CS"/>
</dbReference>
<feature type="transmembrane region" description="Helical" evidence="7">
    <location>
        <begin position="288"/>
        <end position="308"/>
    </location>
</feature>
<feature type="transmembrane region" description="Helical" evidence="7">
    <location>
        <begin position="21"/>
        <end position="40"/>
    </location>
</feature>
<dbReference type="CDD" id="cd17474">
    <property type="entry name" value="MFS_YfmO_like"/>
    <property type="match status" value="1"/>
</dbReference>
<protein>
    <submittedName>
        <fullName evidence="9">Arabinose efflux permease family protein</fullName>
    </submittedName>
</protein>
<comment type="subcellular location">
    <subcellularLocation>
        <location evidence="1">Cell membrane</location>
        <topology evidence="1">Multi-pass membrane protein</topology>
    </subcellularLocation>
</comment>
<evidence type="ECO:0000313" key="9">
    <source>
        <dbReference type="EMBL" id="GBF81832.1"/>
    </source>
</evidence>
<dbReference type="Gene3D" id="1.20.1250.20">
    <property type="entry name" value="MFS general substrate transporter like domains"/>
    <property type="match status" value="1"/>
</dbReference>
<dbReference type="InterPro" id="IPR036259">
    <property type="entry name" value="MFS_trans_sf"/>
</dbReference>
<keyword evidence="10" id="KW-1185">Reference proteome</keyword>
<feature type="transmembrane region" description="Helical" evidence="7">
    <location>
        <begin position="176"/>
        <end position="194"/>
    </location>
</feature>
<dbReference type="PANTHER" id="PTHR43124:SF3">
    <property type="entry name" value="CHLORAMPHENICOL EFFLUX PUMP RV0191"/>
    <property type="match status" value="1"/>
</dbReference>
<feature type="transmembrane region" description="Helical" evidence="7">
    <location>
        <begin position="60"/>
        <end position="81"/>
    </location>
</feature>
<organism evidence="9 10">
    <name type="scientific">Aphanothece sacrum FPU1</name>
    <dbReference type="NCBI Taxonomy" id="1920663"/>
    <lineage>
        <taxon>Bacteria</taxon>
        <taxon>Bacillati</taxon>
        <taxon>Cyanobacteriota</taxon>
        <taxon>Cyanophyceae</taxon>
        <taxon>Oscillatoriophycideae</taxon>
        <taxon>Chroococcales</taxon>
        <taxon>Aphanothecaceae</taxon>
        <taxon>Aphanothece</taxon>
    </lineage>
</organism>
<dbReference type="PANTHER" id="PTHR43124">
    <property type="entry name" value="PURINE EFFLUX PUMP PBUE"/>
    <property type="match status" value="1"/>
</dbReference>
<feature type="transmembrane region" description="Helical" evidence="7">
    <location>
        <begin position="115"/>
        <end position="135"/>
    </location>
</feature>
<dbReference type="PROSITE" id="PS00217">
    <property type="entry name" value="SUGAR_TRANSPORT_2"/>
    <property type="match status" value="1"/>
</dbReference>
<feature type="transmembrane region" description="Helical" evidence="7">
    <location>
        <begin position="255"/>
        <end position="276"/>
    </location>
</feature>
<feature type="transmembrane region" description="Helical" evidence="7">
    <location>
        <begin position="142"/>
        <end position="164"/>
    </location>
</feature>
<dbReference type="GO" id="GO:0022857">
    <property type="term" value="F:transmembrane transporter activity"/>
    <property type="evidence" value="ECO:0007669"/>
    <property type="project" value="InterPro"/>
</dbReference>
<dbReference type="OrthoDB" id="9793283at2"/>
<accession>A0A401IKQ8</accession>
<reference evidence="10" key="1">
    <citation type="submission" date="2017-05" db="EMBL/GenBank/DDBJ databases">
        <title>Physiological properties and genetic analysis related to exopolysaccharide production of fresh-water unicellular cyanobacterium Aphanothece sacrum, Suizenji Nori, that has been cultured as a food source in Japan.</title>
        <authorList>
            <person name="Kanesaki Y."/>
            <person name="Yoshikawa S."/>
            <person name="Ohki K."/>
        </authorList>
    </citation>
    <scope>NUCLEOTIDE SEQUENCE [LARGE SCALE GENOMIC DNA]</scope>
    <source>
        <strain evidence="10">FPU1</strain>
    </source>
</reference>
<gene>
    <name evidence="9" type="ORF">AsFPU1_3253</name>
</gene>
<evidence type="ECO:0000256" key="7">
    <source>
        <dbReference type="SAM" id="Phobius"/>
    </source>
</evidence>
<dbReference type="Pfam" id="PF07690">
    <property type="entry name" value="MFS_1"/>
    <property type="match status" value="1"/>
</dbReference>
<dbReference type="InterPro" id="IPR050189">
    <property type="entry name" value="MFS_Efflux_Transporters"/>
</dbReference>
<evidence type="ECO:0000259" key="8">
    <source>
        <dbReference type="PROSITE" id="PS50850"/>
    </source>
</evidence>
<dbReference type="SUPFAM" id="SSF103473">
    <property type="entry name" value="MFS general substrate transporter"/>
    <property type="match status" value="1"/>
</dbReference>
<feature type="transmembrane region" description="Helical" evidence="7">
    <location>
        <begin position="88"/>
        <end position="109"/>
    </location>
</feature>
<evidence type="ECO:0000256" key="3">
    <source>
        <dbReference type="ARBA" id="ARBA00022475"/>
    </source>
</evidence>
<keyword evidence="4 7" id="KW-0812">Transmembrane</keyword>
<dbReference type="Proteomes" id="UP000287247">
    <property type="component" value="Unassembled WGS sequence"/>
</dbReference>
<dbReference type="PROSITE" id="PS00216">
    <property type="entry name" value="SUGAR_TRANSPORT_1"/>
    <property type="match status" value="1"/>
</dbReference>
<evidence type="ECO:0000313" key="10">
    <source>
        <dbReference type="Proteomes" id="UP000287247"/>
    </source>
</evidence>
<name>A0A401IKQ8_APHSA</name>
<evidence type="ECO:0000256" key="2">
    <source>
        <dbReference type="ARBA" id="ARBA00007520"/>
    </source>
</evidence>
<dbReference type="EMBL" id="BDQK01000013">
    <property type="protein sequence ID" value="GBF81832.1"/>
    <property type="molecule type" value="Genomic_DNA"/>
</dbReference>
<keyword evidence="3" id="KW-1003">Cell membrane</keyword>
<evidence type="ECO:0000256" key="5">
    <source>
        <dbReference type="ARBA" id="ARBA00022989"/>
    </source>
</evidence>
<dbReference type="GO" id="GO:0005886">
    <property type="term" value="C:plasma membrane"/>
    <property type="evidence" value="ECO:0007669"/>
    <property type="project" value="UniProtKB-SubCell"/>
</dbReference>